<dbReference type="AlphaFoldDB" id="A0A8T2KNU7"/>
<dbReference type="EMBL" id="JAACNH010000001">
    <property type="protein sequence ID" value="KAG8456241.1"/>
    <property type="molecule type" value="Genomic_DNA"/>
</dbReference>
<evidence type="ECO:0000313" key="2">
    <source>
        <dbReference type="Proteomes" id="UP000812440"/>
    </source>
</evidence>
<accession>A0A8T2KNU7</accession>
<dbReference type="Proteomes" id="UP000812440">
    <property type="component" value="Chromosome 1"/>
</dbReference>
<organism evidence="1 2">
    <name type="scientific">Hymenochirus boettgeri</name>
    <name type="common">Congo dwarf clawed frog</name>
    <dbReference type="NCBI Taxonomy" id="247094"/>
    <lineage>
        <taxon>Eukaryota</taxon>
        <taxon>Metazoa</taxon>
        <taxon>Chordata</taxon>
        <taxon>Craniata</taxon>
        <taxon>Vertebrata</taxon>
        <taxon>Euteleostomi</taxon>
        <taxon>Amphibia</taxon>
        <taxon>Batrachia</taxon>
        <taxon>Anura</taxon>
        <taxon>Pipoidea</taxon>
        <taxon>Pipidae</taxon>
        <taxon>Pipinae</taxon>
        <taxon>Hymenochirus</taxon>
    </lineage>
</organism>
<name>A0A8T2KNU7_9PIPI</name>
<keyword evidence="2" id="KW-1185">Reference proteome</keyword>
<protein>
    <submittedName>
        <fullName evidence="1">Uncharacterized protein</fullName>
    </submittedName>
</protein>
<sequence>MTCSLLDHLVFKMKQGVFTEARCLQDFYLVALIAKKKGGVIELKTGY</sequence>
<evidence type="ECO:0000313" key="1">
    <source>
        <dbReference type="EMBL" id="KAG8456241.1"/>
    </source>
</evidence>
<gene>
    <name evidence="1" type="ORF">GDO86_002149</name>
</gene>
<reference evidence="1" key="1">
    <citation type="thesis" date="2020" institute="ProQuest LLC" country="789 East Eisenhower Parkway, Ann Arbor, MI, USA">
        <title>Comparative Genomics and Chromosome Evolution.</title>
        <authorList>
            <person name="Mudd A.B."/>
        </authorList>
    </citation>
    <scope>NUCLEOTIDE SEQUENCE</scope>
    <source>
        <strain evidence="1">Female2</strain>
        <tissue evidence="1">Blood</tissue>
    </source>
</reference>
<proteinExistence type="predicted"/>
<comment type="caution">
    <text evidence="1">The sequence shown here is derived from an EMBL/GenBank/DDBJ whole genome shotgun (WGS) entry which is preliminary data.</text>
</comment>